<dbReference type="Pfam" id="PF00207">
    <property type="entry name" value="A2M"/>
    <property type="match status" value="1"/>
</dbReference>
<dbReference type="PANTHER" id="PTHR40094">
    <property type="entry name" value="ALPHA-2-MACROGLOBULIN HOMOLOG"/>
    <property type="match status" value="1"/>
</dbReference>
<evidence type="ECO:0000259" key="5">
    <source>
        <dbReference type="SMART" id="SM01360"/>
    </source>
</evidence>
<dbReference type="InterPro" id="IPR008930">
    <property type="entry name" value="Terpenoid_cyclase/PrenylTrfase"/>
</dbReference>
<evidence type="ECO:0008006" key="8">
    <source>
        <dbReference type="Google" id="ProtNLM"/>
    </source>
</evidence>
<dbReference type="SMART" id="SM01360">
    <property type="entry name" value="A2M"/>
    <property type="match status" value="1"/>
</dbReference>
<gene>
    <name evidence="6" type="ORF">PEPS_44880</name>
</gene>
<dbReference type="Pfam" id="PF01835">
    <property type="entry name" value="MG2"/>
    <property type="match status" value="1"/>
</dbReference>
<accession>A0ABM7VMG8</accession>
<dbReference type="Pfam" id="PF17972">
    <property type="entry name" value="bMG5"/>
    <property type="match status" value="1"/>
</dbReference>
<dbReference type="InterPro" id="IPR002890">
    <property type="entry name" value="MG2"/>
</dbReference>
<reference evidence="6 7" key="1">
    <citation type="submission" date="2021-12" db="EMBL/GenBank/DDBJ databases">
        <title>Genome sequencing of bacteria with rrn-lacking chromosome and rrn-plasmid.</title>
        <authorList>
            <person name="Anda M."/>
            <person name="Iwasaki W."/>
        </authorList>
    </citation>
    <scope>NUCLEOTIDE SEQUENCE [LARGE SCALE GENOMIC DNA]</scope>
    <source>
        <strain evidence="6 7">NBRC 101262</strain>
        <plasmid evidence="6 7">pPP7</plasmid>
    </source>
</reference>
<dbReference type="InterPro" id="IPR041203">
    <property type="entry name" value="Bact_A2M_MG5"/>
</dbReference>
<evidence type="ECO:0000256" key="2">
    <source>
        <dbReference type="ARBA" id="ARBA00022729"/>
    </source>
</evidence>
<protein>
    <recommendedName>
        <fullName evidence="8">Alpha-2-macroglobulin</fullName>
    </recommendedName>
</protein>
<dbReference type="InterPro" id="IPR041462">
    <property type="entry name" value="Bact_A2M_MG6"/>
</dbReference>
<dbReference type="InterPro" id="IPR011625">
    <property type="entry name" value="A2M_N_BRD"/>
</dbReference>
<dbReference type="InterPro" id="IPR051802">
    <property type="entry name" value="YfhM-like"/>
</dbReference>
<dbReference type="Pfam" id="PF07703">
    <property type="entry name" value="A2M_BRD"/>
    <property type="match status" value="1"/>
</dbReference>
<evidence type="ECO:0000256" key="1">
    <source>
        <dbReference type="ARBA" id="ARBA00010556"/>
    </source>
</evidence>
<comment type="similarity">
    <text evidence="1">Belongs to the protease inhibitor I39 (alpha-2-macroglobulin) family. Bacterial alpha-2-macroglobulin subfamily.</text>
</comment>
<geneLocation type="plasmid" evidence="6 7">
    <name>pPP7</name>
</geneLocation>
<organism evidence="6 7">
    <name type="scientific">Persicobacter psychrovividus</name>
    <dbReference type="NCBI Taxonomy" id="387638"/>
    <lineage>
        <taxon>Bacteria</taxon>
        <taxon>Pseudomonadati</taxon>
        <taxon>Bacteroidota</taxon>
        <taxon>Cytophagia</taxon>
        <taxon>Cytophagales</taxon>
        <taxon>Persicobacteraceae</taxon>
        <taxon>Persicobacter</taxon>
    </lineage>
</organism>
<dbReference type="PANTHER" id="PTHR40094:SF1">
    <property type="entry name" value="UBIQUITIN DOMAIN-CONTAINING PROTEIN"/>
    <property type="match status" value="1"/>
</dbReference>
<dbReference type="SMART" id="SM01419">
    <property type="entry name" value="Thiol-ester_cl"/>
    <property type="match status" value="1"/>
</dbReference>
<dbReference type="Gene3D" id="2.60.40.3710">
    <property type="match status" value="1"/>
</dbReference>
<dbReference type="Pfam" id="PF17973">
    <property type="entry name" value="bMG10"/>
    <property type="match status" value="1"/>
</dbReference>
<dbReference type="InterPro" id="IPR021868">
    <property type="entry name" value="Alpha_2_Macroglob_MG3"/>
</dbReference>
<proteinExistence type="inferred from homology"/>
<dbReference type="InterPro" id="IPR041246">
    <property type="entry name" value="Bact_MG10"/>
</dbReference>
<feature type="domain" description="Alpha-2-macroglobulin" evidence="5">
    <location>
        <begin position="1183"/>
        <end position="1272"/>
    </location>
</feature>
<dbReference type="RefSeq" id="WP_338399454.1">
    <property type="nucleotide sequence ID" value="NZ_AP025299.1"/>
</dbReference>
<evidence type="ECO:0000313" key="7">
    <source>
        <dbReference type="Proteomes" id="UP001354989"/>
    </source>
</evidence>
<dbReference type="InterPro" id="IPR001599">
    <property type="entry name" value="Macroglobln_a2"/>
</dbReference>
<dbReference type="InterPro" id="IPR047565">
    <property type="entry name" value="Alpha-macroglob_thiol-ester_cl"/>
</dbReference>
<dbReference type="EMBL" id="AP025299">
    <property type="protein sequence ID" value="BDD02208.1"/>
    <property type="molecule type" value="Genomic_DNA"/>
</dbReference>
<feature type="signal peptide" evidence="3">
    <location>
        <begin position="1"/>
        <end position="25"/>
    </location>
</feature>
<dbReference type="CDD" id="cd02891">
    <property type="entry name" value="A2M_like"/>
    <property type="match status" value="1"/>
</dbReference>
<sequence>MRFFLWSLMALPFLFFSCTPTPKEAQQLKEVVYNPKVVAFTSGMVSRKSEVIIRFSEPVAEAQAGAEAASDIMKISPSIKGECYWVDQTALAFRPSSAMASNQQYEVRVRLSKIFPEGGDDFTYQFRTIPQNYRLSVGAVAEDPSSPKLQVLEGTLVLSDYEEKDKVTTAVKGWQEDEPLKIEWQQGTVKNQYTFKVKGIERKAATEEVKILVDGQALDIQKKEEKTVKVFGLKEFEVTEVKSEFTNHNRIVLSFSDPLATDQNLKGLITANKTGIKTKISGHQIIVYFKYKHKGEIRLKVHGGIKNKAGVTLKGQRVYDFSFASNDPKVAFVGKGNIIPQSDGLVIPFKAVSLKAVQLQVIKIYASNVGLFLQENGLSGHQNVKRAGRLVLKRTIPLNTNRSLDLNEWNTFSVDLAQYMEVEPGAIYRVGFKFSRKHTILPCADVEETTSFDQDDEITDQEMAYYDGPSAPRSLWDNYYDYSDYYKNRKNPCHEAYYGSSQFPFKNILASNFGIIAKSGSVGEVVVAVTDLRSTAPQSGIEVTLYNFQHQEITKGMTNKEGLVRLNNHKMTPFLVVASKGDQKGYLRIPHEKALPTSQFNVFGETAQKGLKAFLYGERGVWRPGDTLFVSAIIEDKVKALPAEHPLIFSVDNAKGQQVFRTVQPQRRDHFYLFKVPTDANAPTGNWKATLTVGGAHFDKYLKVETVKPNRLKIKLDFGTDRLTSVKQDINGTMNVKWLHGATAQHLETKMMASLKAIPTRFDNFNDFSFDDPSRKFESESVTFFEGKLDAKGQAAIKGSLHTNSVAPGMLSASFTTRVFEEGGDFSIDRLTIPYSPYANYVGLRIPEGDKRGMLLTGKEHHIDVLRLDDNGKPFSQAQLHYEILKVNWRWWWEQGEDNLARYLSSHSRTPVKEGLVKLTNGKGQIDFQIDYPEWGRYLVRVMDPESGHAAGQTMYVDWPGYANKPKGAATGSAEIMTLSAKADQYNVGEKAEVTFASAAGGRALVSIENGSRVLKEYWVETQKDFTPFSFELTPEMAPNIYVNVTMVQPHQHTENDLPIRMYGLTPILVEDPATRLLPEISMPETLVPEQEFKVRVSEKNGLPMTYNLAVVEDGLLDLTRFKTPKPWDYFYAKEALGVRTWDMYNYVLGAYGGKMEPVLAIGGDGDLNRKQAKADQNRFVPVVKVLGPFTLEAGKEQVHQLRMPQYIGSVRTMVIARHEAKYGTAEHTTPVKQPLMVLATLPRVLGPGEKLRLPVTVFGMEDQLGTVDVKLSVTGPLKTTSKLQQVHFKKMGEQMVFFDLEVAKALGMSKVMIEAKSGNGLVAKHEIAVEVRNPNPPMARVFAQTLQGGNSRIPFELHGMAGTNKVSLEVSSLPAINLTKRMNYLIRYPHGCVEQTTSGVFPQLVLGNFVELSVDQEKEIEKNVKAGIQRLMSFLLPSGGLTYWPGSGLRANEWGTNYAGHFLLEAEKKGYEVPSSFKSKWLEYQSDKASRWEQGNGNNDFVQAYRLFTLSLAQEPNKSAMNRMRTMSGLSSEAKMRLGMAYALTGTPEVAKTLMHEAAQNSAMQSNNDQATYGSALRNQAMALEALLEIGDMDAAKPLILEVAEQLGRDQWYSTQTTAYALLAISKVAKEGAPKSMTFEYALNKEPSVSVKSERAFYQVELAAEKQNQELLIAADDDQLLFARVIVSGVPFGEDPTELHKNLQLRVNYYDLEDHPIEVDNIAQGMDFKAVVHVKNTAQMRQLKDMALTQIFPSGWEIHNSRLDAFADNAKYDRPDYLDIRDDRVYQYFDLKAGEEKSFALLLNASYQGQYYLPSVSCEAMYDREVTARKPGRWIKVMAQNEL</sequence>
<dbReference type="Pfam" id="PF11974">
    <property type="entry name" value="bMG3"/>
    <property type="match status" value="1"/>
</dbReference>
<dbReference type="Proteomes" id="UP001354989">
    <property type="component" value="Plasmid pPP7"/>
</dbReference>
<keyword evidence="2 3" id="KW-0732">Signal</keyword>
<name>A0ABM7VMG8_9BACT</name>
<dbReference type="PROSITE" id="PS51257">
    <property type="entry name" value="PROKAR_LIPOPROTEIN"/>
    <property type="match status" value="1"/>
</dbReference>
<dbReference type="Gene3D" id="2.60.40.1930">
    <property type="match status" value="1"/>
</dbReference>
<feature type="domain" description="Alpha-2-macroglobulin bait region" evidence="4">
    <location>
        <begin position="977"/>
        <end position="1119"/>
    </location>
</feature>
<evidence type="ECO:0000313" key="6">
    <source>
        <dbReference type="EMBL" id="BDD02208.1"/>
    </source>
</evidence>
<evidence type="ECO:0000259" key="4">
    <source>
        <dbReference type="SMART" id="SM01359"/>
    </source>
</evidence>
<evidence type="ECO:0000256" key="3">
    <source>
        <dbReference type="SAM" id="SignalP"/>
    </source>
</evidence>
<dbReference type="Pfam" id="PF17962">
    <property type="entry name" value="bMG6"/>
    <property type="match status" value="1"/>
</dbReference>
<dbReference type="Gene3D" id="1.50.10.20">
    <property type="match status" value="1"/>
</dbReference>
<keyword evidence="7" id="KW-1185">Reference proteome</keyword>
<dbReference type="SUPFAM" id="SSF48239">
    <property type="entry name" value="Terpenoid cyclases/Protein prenyltransferases"/>
    <property type="match status" value="1"/>
</dbReference>
<feature type="chain" id="PRO_5046609794" description="Alpha-2-macroglobulin" evidence="3">
    <location>
        <begin position="26"/>
        <end position="1844"/>
    </location>
</feature>
<keyword evidence="6" id="KW-0614">Plasmid</keyword>
<dbReference type="SMART" id="SM01359">
    <property type="entry name" value="A2M_N_2"/>
    <property type="match status" value="1"/>
</dbReference>